<dbReference type="InterPro" id="IPR029063">
    <property type="entry name" value="SAM-dependent_MTases_sf"/>
</dbReference>
<dbReference type="STRING" id="3983.A0A2C9UWZ2"/>
<dbReference type="OMA" id="DFWESTM"/>
<dbReference type="AlphaFoldDB" id="A0A2C9UWZ2"/>
<reference evidence="3" key="1">
    <citation type="journal article" date="2016" name="Nat. Biotechnol.">
        <title>Sequencing wild and cultivated cassava and related species reveals extensive interspecific hybridization and genetic diversity.</title>
        <authorList>
            <person name="Bredeson J.V."/>
            <person name="Lyons J.B."/>
            <person name="Prochnik S.E."/>
            <person name="Wu G.A."/>
            <person name="Ha C.M."/>
            <person name="Edsinger-Gonzales E."/>
            <person name="Grimwood J."/>
            <person name="Schmutz J."/>
            <person name="Rabbi I.Y."/>
            <person name="Egesi C."/>
            <person name="Nauluvula P."/>
            <person name="Lebot V."/>
            <person name="Ndunguru J."/>
            <person name="Mkamilo G."/>
            <person name="Bart R.S."/>
            <person name="Setter T.L."/>
            <person name="Gleadow R.M."/>
            <person name="Kulakow P."/>
            <person name="Ferguson M.E."/>
            <person name="Rounsley S."/>
            <person name="Rokhsar D.S."/>
        </authorList>
    </citation>
    <scope>NUCLEOTIDE SEQUENCE [LARGE SCALE GENOMIC DNA]</scope>
    <source>
        <strain evidence="3">cv. AM560-2</strain>
    </source>
</reference>
<evidence type="ECO:0000313" key="3">
    <source>
        <dbReference type="Proteomes" id="UP000091857"/>
    </source>
</evidence>
<gene>
    <name evidence="2" type="ORF">MANES_12G157900v8</name>
</gene>
<feature type="domain" description="Methyltransferase type 11" evidence="1">
    <location>
        <begin position="39"/>
        <end position="134"/>
    </location>
</feature>
<keyword evidence="3" id="KW-1185">Reference proteome</keyword>
<sequence>MAGLYDKQAAIYVDARPTFPSQWFSMLASLTPHHSLAWDAGTGNGQAAISVAEHYKQVIATDISEEQLKHCIEHPRVRYLHTSASMSDDELVTLIGGDNSVDLVTVSVAVHWFDLERFYSQVKRLLRKPGGVIAVWTYNVIQVNSEFDPLMWAFHEKSLPFQNPKAKYAFDCYRTLPFPFESVGVGCEGQPETLEMTKEISFQGFLGLVRTWSAVNIAKEQGVDLLSENVVKEFEKAWGGPELVRTVIFKTYMLAGKVN</sequence>
<evidence type="ECO:0000313" key="2">
    <source>
        <dbReference type="EMBL" id="OAY36124.1"/>
    </source>
</evidence>
<dbReference type="PANTHER" id="PTHR44575">
    <property type="entry name" value="OS01G0589200 PROTEIN"/>
    <property type="match status" value="1"/>
</dbReference>
<dbReference type="SUPFAM" id="SSF53335">
    <property type="entry name" value="S-adenosyl-L-methionine-dependent methyltransferases"/>
    <property type="match status" value="1"/>
</dbReference>
<dbReference type="EMBL" id="CM004398">
    <property type="protein sequence ID" value="OAY36124.1"/>
    <property type="molecule type" value="Genomic_DNA"/>
</dbReference>
<dbReference type="InterPro" id="IPR013216">
    <property type="entry name" value="Methyltransf_11"/>
</dbReference>
<protein>
    <recommendedName>
        <fullName evidence="1">Methyltransferase type 11 domain-containing protein</fullName>
    </recommendedName>
</protein>
<dbReference type="Pfam" id="PF08241">
    <property type="entry name" value="Methyltransf_11"/>
    <property type="match status" value="1"/>
</dbReference>
<organism evidence="2 3">
    <name type="scientific">Manihot esculenta</name>
    <name type="common">Cassava</name>
    <name type="synonym">Jatropha manihot</name>
    <dbReference type="NCBI Taxonomy" id="3983"/>
    <lineage>
        <taxon>Eukaryota</taxon>
        <taxon>Viridiplantae</taxon>
        <taxon>Streptophyta</taxon>
        <taxon>Embryophyta</taxon>
        <taxon>Tracheophyta</taxon>
        <taxon>Spermatophyta</taxon>
        <taxon>Magnoliopsida</taxon>
        <taxon>eudicotyledons</taxon>
        <taxon>Gunneridae</taxon>
        <taxon>Pentapetalae</taxon>
        <taxon>rosids</taxon>
        <taxon>fabids</taxon>
        <taxon>Malpighiales</taxon>
        <taxon>Euphorbiaceae</taxon>
        <taxon>Crotonoideae</taxon>
        <taxon>Manihoteae</taxon>
        <taxon>Manihot</taxon>
    </lineage>
</organism>
<dbReference type="OrthoDB" id="10027013at2759"/>
<dbReference type="Proteomes" id="UP000091857">
    <property type="component" value="Chromosome 12"/>
</dbReference>
<dbReference type="CDD" id="cd02440">
    <property type="entry name" value="AdoMet_MTases"/>
    <property type="match status" value="1"/>
</dbReference>
<dbReference type="PANTHER" id="PTHR44575:SF8">
    <property type="entry name" value="METHYLTRANSFERASE TYPE 11 DOMAIN-CONTAINING PROTEIN"/>
    <property type="match status" value="1"/>
</dbReference>
<dbReference type="Gene3D" id="3.40.50.150">
    <property type="entry name" value="Vaccinia Virus protein VP39"/>
    <property type="match status" value="1"/>
</dbReference>
<proteinExistence type="predicted"/>
<dbReference type="Gramene" id="Manes.12G157900.1.v8.1">
    <property type="protein sequence ID" value="Manes.12G157900.1.v8.1.CDS"/>
    <property type="gene ID" value="Manes.12G157900.v8.1"/>
</dbReference>
<dbReference type="GO" id="GO:0008757">
    <property type="term" value="F:S-adenosylmethionine-dependent methyltransferase activity"/>
    <property type="evidence" value="ECO:0007669"/>
    <property type="project" value="InterPro"/>
</dbReference>
<name>A0A2C9UWZ2_MANES</name>
<evidence type="ECO:0000259" key="1">
    <source>
        <dbReference type="Pfam" id="PF08241"/>
    </source>
</evidence>
<comment type="caution">
    <text evidence="2">The sequence shown here is derived from an EMBL/GenBank/DDBJ whole genome shotgun (WGS) entry which is preliminary data.</text>
</comment>
<accession>A0A2C9UWZ2</accession>